<organism evidence="1 2">
    <name type="scientific">Alkalibaculum sporogenes</name>
    <dbReference type="NCBI Taxonomy" id="2655001"/>
    <lineage>
        <taxon>Bacteria</taxon>
        <taxon>Bacillati</taxon>
        <taxon>Bacillota</taxon>
        <taxon>Clostridia</taxon>
        <taxon>Eubacteriales</taxon>
        <taxon>Eubacteriaceae</taxon>
        <taxon>Alkalibaculum</taxon>
    </lineage>
</organism>
<dbReference type="GO" id="GO:0001072">
    <property type="term" value="F:transcription antitermination factor activity, RNA binding"/>
    <property type="evidence" value="ECO:0007669"/>
    <property type="project" value="TreeGrafter"/>
</dbReference>
<dbReference type="EMBL" id="WHNX01000004">
    <property type="protein sequence ID" value="MPW24753.1"/>
    <property type="molecule type" value="Genomic_DNA"/>
</dbReference>
<evidence type="ECO:0000313" key="1">
    <source>
        <dbReference type="EMBL" id="MPW24753.1"/>
    </source>
</evidence>
<dbReference type="SUPFAM" id="SSF110391">
    <property type="entry name" value="GlpP-like"/>
    <property type="match status" value="1"/>
</dbReference>
<sequence>MCDIAMESISNLLSKSPIIPACRSDKQLEDALCSEVNVIFLLESNISNFKEKIEAIKAVNKYAFVHFDLINGLSQDNSALEYLVDQCHPHGIITTRKNLIMTGKKLGLYTIQRMFLIDTTSITSAISMAKNTKPDAIEILPGIAPKVIRAIKNKIETPIITGGLITNSVEIVNALKAGAVGVSVSRQSLWSSVE</sequence>
<gene>
    <name evidence="1" type="ORF">GC105_02980</name>
</gene>
<dbReference type="Gene3D" id="3.20.20.70">
    <property type="entry name" value="Aldolase class I"/>
    <property type="match status" value="1"/>
</dbReference>
<protein>
    <submittedName>
        <fullName evidence="1">Glycerol-3-phosphate responsive antiterminator</fullName>
    </submittedName>
</protein>
<evidence type="ECO:0000313" key="2">
    <source>
        <dbReference type="Proteomes" id="UP000440004"/>
    </source>
</evidence>
<comment type="caution">
    <text evidence="1">The sequence shown here is derived from an EMBL/GenBank/DDBJ whole genome shotgun (WGS) entry which is preliminary data.</text>
</comment>
<dbReference type="PANTHER" id="PTHR35787">
    <property type="entry name" value="GLYCEROL UPTAKE OPERON ANTITERMINATOR REGULATORY PROTEIN"/>
    <property type="match status" value="1"/>
</dbReference>
<dbReference type="GO" id="GO:0006071">
    <property type="term" value="P:glycerol metabolic process"/>
    <property type="evidence" value="ECO:0007669"/>
    <property type="project" value="InterPro"/>
</dbReference>
<dbReference type="InterPro" id="IPR006699">
    <property type="entry name" value="GlpP"/>
</dbReference>
<dbReference type="GO" id="GO:0045893">
    <property type="term" value="P:positive regulation of DNA-templated transcription"/>
    <property type="evidence" value="ECO:0007669"/>
    <property type="project" value="TreeGrafter"/>
</dbReference>
<dbReference type="Proteomes" id="UP000440004">
    <property type="component" value="Unassembled WGS sequence"/>
</dbReference>
<dbReference type="InterPro" id="IPR013785">
    <property type="entry name" value="Aldolase_TIM"/>
</dbReference>
<accession>A0A6A7K6G9</accession>
<proteinExistence type="predicted"/>
<dbReference type="AlphaFoldDB" id="A0A6A7K6G9"/>
<keyword evidence="2" id="KW-1185">Reference proteome</keyword>
<dbReference type="PANTHER" id="PTHR35787:SF1">
    <property type="entry name" value="GLYCEROL UPTAKE OPERON ANTITERMINATOR REGULATORY PROTEIN"/>
    <property type="match status" value="1"/>
</dbReference>
<dbReference type="PIRSF" id="PIRSF016897">
    <property type="entry name" value="GlpP"/>
    <property type="match status" value="1"/>
</dbReference>
<dbReference type="Pfam" id="PF04309">
    <property type="entry name" value="G3P_antiterm"/>
    <property type="match status" value="1"/>
</dbReference>
<name>A0A6A7K6G9_9FIRM</name>
<reference evidence="1 2" key="1">
    <citation type="submission" date="2019-10" db="EMBL/GenBank/DDBJ databases">
        <title>Alkalibaculum tamaniensis sp.nov., a new alkaliphilic acetogen, isolated on methoxylated aromatics from a mud volcano.</title>
        <authorList>
            <person name="Khomyakova M.A."/>
            <person name="Merkel A.Y."/>
            <person name="Bonch-Osmolovskaya E.A."/>
            <person name="Slobodkin A.I."/>
        </authorList>
    </citation>
    <scope>NUCLEOTIDE SEQUENCE [LARGE SCALE GENOMIC DNA]</scope>
    <source>
        <strain evidence="1 2">M08DMB</strain>
    </source>
</reference>